<evidence type="ECO:0000313" key="1">
    <source>
        <dbReference type="EMBL" id="GAA3181265.1"/>
    </source>
</evidence>
<dbReference type="EMBL" id="BAAAVV010000014">
    <property type="protein sequence ID" value="GAA3181265.1"/>
    <property type="molecule type" value="Genomic_DNA"/>
</dbReference>
<name>A0ABP6PMZ1_9ACTN</name>
<accession>A0ABP6PMZ1</accession>
<reference evidence="2" key="1">
    <citation type="journal article" date="2019" name="Int. J. Syst. Evol. Microbiol.">
        <title>The Global Catalogue of Microorganisms (GCM) 10K type strain sequencing project: providing services to taxonomists for standard genome sequencing and annotation.</title>
        <authorList>
            <consortium name="The Broad Institute Genomics Platform"/>
            <consortium name="The Broad Institute Genome Sequencing Center for Infectious Disease"/>
            <person name="Wu L."/>
            <person name="Ma J."/>
        </authorList>
    </citation>
    <scope>NUCLEOTIDE SEQUENCE [LARGE SCALE GENOMIC DNA]</scope>
    <source>
        <strain evidence="2">JCM 15614</strain>
    </source>
</reference>
<comment type="caution">
    <text evidence="1">The sequence shown here is derived from an EMBL/GenBank/DDBJ whole genome shotgun (WGS) entry which is preliminary data.</text>
</comment>
<dbReference type="Proteomes" id="UP001499924">
    <property type="component" value="Unassembled WGS sequence"/>
</dbReference>
<proteinExistence type="predicted"/>
<organism evidence="1 2">
    <name type="scientific">Blastococcus jejuensis</name>
    <dbReference type="NCBI Taxonomy" id="351224"/>
    <lineage>
        <taxon>Bacteria</taxon>
        <taxon>Bacillati</taxon>
        <taxon>Actinomycetota</taxon>
        <taxon>Actinomycetes</taxon>
        <taxon>Geodermatophilales</taxon>
        <taxon>Geodermatophilaceae</taxon>
        <taxon>Blastococcus</taxon>
    </lineage>
</organism>
<evidence type="ECO:0000313" key="2">
    <source>
        <dbReference type="Proteomes" id="UP001499924"/>
    </source>
</evidence>
<keyword evidence="2" id="KW-1185">Reference proteome</keyword>
<sequence>MAVTCHVCQQPIRPGRKGVRYEGTARKDAAPKTWEWGPVPVHEECRTRLEFPQDAEIGSDSPLFAAWEYRPG</sequence>
<gene>
    <name evidence="1" type="ORF">GCM10010531_39330</name>
</gene>
<protein>
    <submittedName>
        <fullName evidence="1">Uncharacterized protein</fullName>
    </submittedName>
</protein>